<dbReference type="PANTHER" id="PTHR11046">
    <property type="entry name" value="OLIGORIBONUCLEASE, MITOCHONDRIAL"/>
    <property type="match status" value="1"/>
</dbReference>
<keyword evidence="12 15" id="KW-0234">DNA repair</keyword>
<dbReference type="Proteomes" id="UP000683585">
    <property type="component" value="Chromosome"/>
</dbReference>
<proteinExistence type="predicted"/>
<evidence type="ECO:0000256" key="15">
    <source>
        <dbReference type="PIRNR" id="PIRNR000977"/>
    </source>
</evidence>
<dbReference type="KEGG" id="ptf:PROFFT_A_01270"/>
<reference evidence="18" key="1">
    <citation type="submission" date="2020-10" db="EMBL/GenBank/DDBJ databases">
        <authorList>
            <person name="Szabo G."/>
        </authorList>
    </citation>
    <scope>NUCLEOTIDE SEQUENCE</scope>
    <source>
        <strain evidence="18">PROFFT</strain>
    </source>
</reference>
<accession>A0A8E4F1E5</accession>
<keyword evidence="9 15" id="KW-0269">Exonuclease</keyword>
<evidence type="ECO:0000256" key="9">
    <source>
        <dbReference type="ARBA" id="ARBA00022839"/>
    </source>
</evidence>
<dbReference type="RefSeq" id="WP_216782564.1">
    <property type="nucleotide sequence ID" value="NZ_LR890047.1"/>
</dbReference>
<dbReference type="InterPro" id="IPR023607">
    <property type="entry name" value="Exodeoxyribonuclease_I"/>
</dbReference>
<dbReference type="FunFam" id="3.30.420.10:FF:000033">
    <property type="entry name" value="Exodeoxyribonuclease I"/>
    <property type="match status" value="1"/>
</dbReference>
<evidence type="ECO:0000259" key="16">
    <source>
        <dbReference type="PROSITE" id="PS51784"/>
    </source>
</evidence>
<dbReference type="PROSITE" id="PS51785">
    <property type="entry name" value="EXOI_C"/>
    <property type="match status" value="1"/>
</dbReference>
<dbReference type="GO" id="GO:0000175">
    <property type="term" value="F:3'-5'-RNA exonuclease activity"/>
    <property type="evidence" value="ECO:0007669"/>
    <property type="project" value="InterPro"/>
</dbReference>
<dbReference type="GO" id="GO:0046872">
    <property type="term" value="F:metal ion binding"/>
    <property type="evidence" value="ECO:0007669"/>
    <property type="project" value="UniProtKB-KW"/>
</dbReference>
<dbReference type="PIRSF" id="PIRSF000977">
    <property type="entry name" value="Exodeoxyribonuclease_I"/>
    <property type="match status" value="1"/>
</dbReference>
<keyword evidence="6" id="KW-0479">Metal-binding</keyword>
<dbReference type="CDD" id="cd06138">
    <property type="entry name" value="ExoI_N"/>
    <property type="match status" value="1"/>
</dbReference>
<evidence type="ECO:0000256" key="3">
    <source>
        <dbReference type="ARBA" id="ARBA00012108"/>
    </source>
</evidence>
<protein>
    <recommendedName>
        <fullName evidence="4 15">Exodeoxyribonuclease I</fullName>
        <ecNumber evidence="3 15">3.1.11.1</ecNumber>
    </recommendedName>
</protein>
<keyword evidence="7 15" id="KW-0227">DNA damage</keyword>
<dbReference type="EC" id="3.1.11.1" evidence="3 15"/>
<dbReference type="Pfam" id="PF00929">
    <property type="entry name" value="RNase_T"/>
    <property type="match status" value="1"/>
</dbReference>
<dbReference type="PROSITE" id="PS51784">
    <property type="entry name" value="EXOI_SH3"/>
    <property type="match status" value="1"/>
</dbReference>
<dbReference type="InterPro" id="IPR013620">
    <property type="entry name" value="Exonuc_1_SH3"/>
</dbReference>
<dbReference type="Pfam" id="PF26016">
    <property type="entry name" value="ExoI_C"/>
    <property type="match status" value="1"/>
</dbReference>
<dbReference type="FunFam" id="1.20.1280.70:FF:000001">
    <property type="entry name" value="Exodeoxyribonuclease I"/>
    <property type="match status" value="1"/>
</dbReference>
<dbReference type="PANTHER" id="PTHR11046:SF11">
    <property type="entry name" value="EXODEOXYRIBONUCLEASE I"/>
    <property type="match status" value="1"/>
</dbReference>
<dbReference type="NCBIfam" id="NF008746">
    <property type="entry name" value="PRK11779.1"/>
    <property type="match status" value="1"/>
</dbReference>
<evidence type="ECO:0000256" key="6">
    <source>
        <dbReference type="ARBA" id="ARBA00022723"/>
    </source>
</evidence>
<comment type="cofactor">
    <cofactor evidence="2">
        <name>Mg(2+)</name>
        <dbReference type="ChEBI" id="CHEBI:18420"/>
    </cofactor>
</comment>
<keyword evidence="10" id="KW-0460">Magnesium</keyword>
<dbReference type="GO" id="GO:0006281">
    <property type="term" value="P:DNA repair"/>
    <property type="evidence" value="ECO:0007669"/>
    <property type="project" value="UniProtKB-KW"/>
</dbReference>
<evidence type="ECO:0000256" key="2">
    <source>
        <dbReference type="ARBA" id="ARBA00001946"/>
    </source>
</evidence>
<keyword evidence="8 15" id="KW-0378">Hydrolase</keyword>
<keyword evidence="19" id="KW-1185">Reference proteome</keyword>
<comment type="catalytic activity">
    <reaction evidence="1 15">
        <text>Exonucleolytic cleavage in the 3'- to 5'-direction to yield nucleoside 5'-phosphates.</text>
        <dbReference type="EC" id="3.1.11.1"/>
    </reaction>
</comment>
<dbReference type="InterPro" id="IPR013520">
    <property type="entry name" value="Ribonucl_H"/>
</dbReference>
<dbReference type="InterPro" id="IPR058561">
    <property type="entry name" value="Exonuc_1_C"/>
</dbReference>
<evidence type="ECO:0000256" key="11">
    <source>
        <dbReference type="ARBA" id="ARBA00023125"/>
    </source>
</evidence>
<evidence type="ECO:0000256" key="13">
    <source>
        <dbReference type="ARBA" id="ARBA00046035"/>
    </source>
</evidence>
<evidence type="ECO:0000256" key="4">
    <source>
        <dbReference type="ARBA" id="ARBA00019900"/>
    </source>
</evidence>
<organism evidence="18 19">
    <name type="scientific">Candidatus Profftia tarda</name>
    <dbReference type="NCBI Taxonomy" id="1177216"/>
    <lineage>
        <taxon>Bacteria</taxon>
        <taxon>Pseudomonadati</taxon>
        <taxon>Pseudomonadota</taxon>
        <taxon>Gammaproteobacteria</taxon>
        <taxon>Enterobacterales</taxon>
        <taxon>Enterobacteriaceae</taxon>
        <taxon>Candidatus Profftia</taxon>
    </lineage>
</organism>
<feature type="domain" description="ExoI C-terminal" evidence="17">
    <location>
        <begin position="359"/>
        <end position="476"/>
    </location>
</feature>
<evidence type="ECO:0000256" key="7">
    <source>
        <dbReference type="ARBA" id="ARBA00022763"/>
    </source>
</evidence>
<evidence type="ECO:0000259" key="17">
    <source>
        <dbReference type="PROSITE" id="PS51785"/>
    </source>
</evidence>
<dbReference type="InterPro" id="IPR022894">
    <property type="entry name" value="Oligoribonuclease"/>
</dbReference>
<dbReference type="GO" id="GO:0008310">
    <property type="term" value="F:single-stranded DNA 3'-5' DNA exonuclease activity"/>
    <property type="evidence" value="ECO:0007669"/>
    <property type="project" value="UniProtKB-EC"/>
</dbReference>
<dbReference type="EMBL" id="LR890047">
    <property type="protein sequence ID" value="CAD6508084.1"/>
    <property type="molecule type" value="Genomic_DNA"/>
</dbReference>
<name>A0A8E4F1E5_9ENTR</name>
<keyword evidence="5 15" id="KW-0540">Nuclease</keyword>
<dbReference type="Pfam" id="PF08411">
    <property type="entry name" value="ExoI_SH3"/>
    <property type="match status" value="1"/>
</dbReference>
<comment type="subunit">
    <text evidence="14">Monomer. Interacts with ssb (via C-terminus); this interaction stimulates the exonuclease activity by recruiting the enzyme to its substrate.</text>
</comment>
<feature type="domain" description="ExoI SH3-like" evidence="16">
    <location>
        <begin position="201"/>
        <end position="356"/>
    </location>
</feature>
<evidence type="ECO:0000256" key="10">
    <source>
        <dbReference type="ARBA" id="ARBA00022842"/>
    </source>
</evidence>
<dbReference type="AlphaFoldDB" id="A0A8E4F1E5"/>
<evidence type="ECO:0000256" key="12">
    <source>
        <dbReference type="ARBA" id="ARBA00023204"/>
    </source>
</evidence>
<comment type="function">
    <text evidence="13">Degrades single-stranded DNA (ssDNA) in a highly processive manner. Also functions as a DNA deoxyribophosphodiesterase that releases deoxyribose-phosphate moieties following the cleavage of DNA at an apurinic/apyrimidinic (AP) site by either an AP endonuclease or AP lyase.</text>
</comment>
<evidence type="ECO:0000256" key="8">
    <source>
        <dbReference type="ARBA" id="ARBA00022801"/>
    </source>
</evidence>
<evidence type="ECO:0000256" key="14">
    <source>
        <dbReference type="ARBA" id="ARBA00046792"/>
    </source>
</evidence>
<keyword evidence="11" id="KW-0238">DNA-binding</keyword>
<sequence>MNNKKQQNTFLIHDYETFGKNPALDLPAQFAGVRTDSNFNIIEEPLVIYCRPSDDYLPDPEAVMITGITPQFALARGLSEAKFAKQIHQMFSVPGTCIMGYNNIRFDDEVTRNIFYRNFYDPYDYIWKNGNSRWDLLDVIRACYALRPEGINWPCNAEGLPSFKLDHLSKSNGIKHEHAHDAMADVYATIELAKLVRQAQPNLFKFLLELRNKDKVSELINIANMKPLVHISSLFGRARYNTSLVTALEWHPKYKNTVITCDLAGDVSQLLTLDEDSMRERFYRNRIDLNDHQLLPSPLKLIHINKCPVLAPYRTVSYEGYLRLGLDLKSCMYNLQLLCSYPELRKKVIRVFSSPKPSKATDNVYDQLYDGLFSDSDRIAMQIIRETLPRDLSRLSIRFEDKRIVSLLFRYRARNFPETLSDDEEYRWQLHRQRALKPEQLKIYISRLNKLSLHYKNDHQKNIQLKELLEYVQQLVD</sequence>
<gene>
    <name evidence="18" type="primary">sbcB</name>
    <name evidence="18" type="ORF">PROFFT_A_01270</name>
</gene>
<evidence type="ECO:0000256" key="5">
    <source>
        <dbReference type="ARBA" id="ARBA00022722"/>
    </source>
</evidence>
<evidence type="ECO:0000313" key="19">
    <source>
        <dbReference type="Proteomes" id="UP000683585"/>
    </source>
</evidence>
<dbReference type="GO" id="GO:0003677">
    <property type="term" value="F:DNA binding"/>
    <property type="evidence" value="ECO:0007669"/>
    <property type="project" value="UniProtKB-KW"/>
</dbReference>
<dbReference type="InterPro" id="IPR034747">
    <property type="entry name" value="EXOI_SH3"/>
</dbReference>
<evidence type="ECO:0000313" key="18">
    <source>
        <dbReference type="EMBL" id="CAD6508084.1"/>
    </source>
</evidence>
<evidence type="ECO:0000256" key="1">
    <source>
        <dbReference type="ARBA" id="ARBA00000563"/>
    </source>
</evidence>